<keyword evidence="2" id="KW-1185">Reference proteome</keyword>
<sequence>MASVSLLVGPCPKVLLSLFRRRAQWRCSVPLSATISSPRSSDFDMSYNFLNTLGRFGVPACLLVFG</sequence>
<organism evidence="1 2">
    <name type="scientific">Panicum virgatum</name>
    <name type="common">Blackwell switchgrass</name>
    <dbReference type="NCBI Taxonomy" id="38727"/>
    <lineage>
        <taxon>Eukaryota</taxon>
        <taxon>Viridiplantae</taxon>
        <taxon>Streptophyta</taxon>
        <taxon>Embryophyta</taxon>
        <taxon>Tracheophyta</taxon>
        <taxon>Spermatophyta</taxon>
        <taxon>Magnoliopsida</taxon>
        <taxon>Liliopsida</taxon>
        <taxon>Poales</taxon>
        <taxon>Poaceae</taxon>
        <taxon>PACMAD clade</taxon>
        <taxon>Panicoideae</taxon>
        <taxon>Panicodae</taxon>
        <taxon>Paniceae</taxon>
        <taxon>Panicinae</taxon>
        <taxon>Panicum</taxon>
        <taxon>Panicum sect. Hiantes</taxon>
    </lineage>
</organism>
<accession>A0A8T0VTU3</accession>
<reference evidence="1 2" key="1">
    <citation type="submission" date="2020-05" db="EMBL/GenBank/DDBJ databases">
        <title>WGS assembly of Panicum virgatum.</title>
        <authorList>
            <person name="Lovell J.T."/>
            <person name="Jenkins J."/>
            <person name="Shu S."/>
            <person name="Juenger T.E."/>
            <person name="Schmutz J."/>
        </authorList>
    </citation>
    <scope>NUCLEOTIDE SEQUENCE [LARGE SCALE GENOMIC DNA]</scope>
    <source>
        <strain evidence="2">cv. AP13</strain>
    </source>
</reference>
<gene>
    <name evidence="1" type="ORF">PVAP13_2NG318103</name>
</gene>
<comment type="caution">
    <text evidence="1">The sequence shown here is derived from an EMBL/GenBank/DDBJ whole genome shotgun (WGS) entry which is preliminary data.</text>
</comment>
<name>A0A8T0VTU3_PANVG</name>
<evidence type="ECO:0000313" key="1">
    <source>
        <dbReference type="EMBL" id="KAG2634929.1"/>
    </source>
</evidence>
<dbReference type="EMBL" id="CM029040">
    <property type="protein sequence ID" value="KAG2634929.1"/>
    <property type="molecule type" value="Genomic_DNA"/>
</dbReference>
<dbReference type="Proteomes" id="UP000823388">
    <property type="component" value="Chromosome 2N"/>
</dbReference>
<evidence type="ECO:0000313" key="2">
    <source>
        <dbReference type="Proteomes" id="UP000823388"/>
    </source>
</evidence>
<proteinExistence type="predicted"/>
<protein>
    <submittedName>
        <fullName evidence="1">Uncharacterized protein</fullName>
    </submittedName>
</protein>
<dbReference type="AlphaFoldDB" id="A0A8T0VTU3"/>